<dbReference type="RefSeq" id="WP_001056119.1">
    <property type="nucleotide sequence ID" value="NZ_CP009334.1"/>
</dbReference>
<gene>
    <name evidence="1" type="ORF">BF38_6092</name>
    <name evidence="2" type="ORF">FO599_00490</name>
    <name evidence="3" type="ORF">FOC89_02685</name>
</gene>
<dbReference type="EMBL" id="CP009334">
    <property type="protein sequence ID" value="AJG74179.1"/>
    <property type="molecule type" value="Genomic_DNA"/>
</dbReference>
<dbReference type="Proteomes" id="UP000501107">
    <property type="component" value="Plasmid unnamed3"/>
</dbReference>
<dbReference type="EMBL" id="CP053979">
    <property type="protein sequence ID" value="QKH22904.1"/>
    <property type="molecule type" value="Genomic_DNA"/>
</dbReference>
<evidence type="ECO:0000313" key="1">
    <source>
        <dbReference type="EMBL" id="AJG74179.1"/>
    </source>
</evidence>
<keyword evidence="3" id="KW-0614">Plasmid</keyword>
<name>A0A0B5N921_BACTU</name>
<dbReference type="KEGG" id="btw:BF38_6092"/>
<reference evidence="3 5" key="3">
    <citation type="submission" date="2020-05" db="EMBL/GenBank/DDBJ databases">
        <title>FDA dAtabase for Regulatory Grade micrObial Sequences (FDA-ARGOS): Supporting development and validation of Infectious Disease Dx tests.</title>
        <authorList>
            <person name="Nelson B."/>
            <person name="Plummer A."/>
            <person name="Tallon L."/>
            <person name="Sadzewicz L."/>
            <person name="Zhao X."/>
            <person name="Vavikolanu K."/>
            <person name="Mehta A."/>
            <person name="Aluvathingal J."/>
            <person name="Nadendla S."/>
            <person name="Myers T."/>
            <person name="Yan Y."/>
            <person name="Sichtig H."/>
        </authorList>
    </citation>
    <scope>NUCLEOTIDE SEQUENCE [LARGE SCALE GENOMIC DNA]</scope>
    <source>
        <strain evidence="3 5">FDAARGOS_795</strain>
        <plasmid evidence="3 5">unnamed3</plasmid>
    </source>
</reference>
<evidence type="ECO:0000313" key="3">
    <source>
        <dbReference type="EMBL" id="QKH22904.1"/>
    </source>
</evidence>
<reference evidence="2" key="2">
    <citation type="submission" date="2019-07" db="EMBL/GenBank/DDBJ databases">
        <title>Phylogenomic Reclassification of ATCC Bacillus Strains and Various Taxa within the Genus Bacillus.</title>
        <authorList>
            <person name="Riojas M.A."/>
            <person name="Frank A.M."/>
            <person name="Fenn S.L."/>
            <person name="King S.P."/>
            <person name="Brower S.M."/>
            <person name="Hazbon M.H."/>
        </authorList>
    </citation>
    <scope>NUCLEOTIDE SEQUENCE</scope>
    <source>
        <strain evidence="2">ATCC 35646</strain>
    </source>
</reference>
<geneLocation type="plasmid" evidence="3 5">
    <name>unnamed3</name>
</geneLocation>
<dbReference type="AlphaFoldDB" id="A0A0B5N921"/>
<proteinExistence type="predicted"/>
<accession>A0A0B5N921</accession>
<evidence type="ECO:0000313" key="2">
    <source>
        <dbReference type="EMBL" id="MDR4174606.1"/>
    </source>
</evidence>
<reference evidence="1 4" key="1">
    <citation type="journal article" date="2015" name="Genome Announc.">
        <title>Complete genome sequences for 35 biothreat assay-relevant bacillus species.</title>
        <authorList>
            <person name="Johnson S.L."/>
            <person name="Daligault H.E."/>
            <person name="Davenport K.W."/>
            <person name="Jaissle J."/>
            <person name="Frey K.G."/>
            <person name="Ladner J.T."/>
            <person name="Broomall S.M."/>
            <person name="Bishop-Lilly K.A."/>
            <person name="Bruce D.C."/>
            <person name="Gibbons H.S."/>
            <person name="Coyne S.R."/>
            <person name="Lo C.C."/>
            <person name="Meincke L."/>
            <person name="Munk A.C."/>
            <person name="Koroleva G.I."/>
            <person name="Rosenzweig C.N."/>
            <person name="Palacios G.F."/>
            <person name="Redden C.L."/>
            <person name="Minogue T.D."/>
            <person name="Chain P.S."/>
        </authorList>
    </citation>
    <scope>NUCLEOTIDE SEQUENCE [LARGE SCALE GENOMIC DNA]</scope>
    <source>
        <strain evidence="1 4">HD1011</strain>
        <plasmid evidence="1 4">2</plasmid>
    </source>
</reference>
<protein>
    <submittedName>
        <fullName evidence="3">Uncharacterized protein</fullName>
    </submittedName>
</protein>
<sequence length="170" mass="19493">MNMKEKRVKLHDSLEKAIICNQNEFELKSLTYKVLMVGIDGRNIEAYKSVLKGLDVKSPLSIIKQFSNELKVLGLEPIIHTGDMLDTLRYAYKTSFLLLKNELEELRGVVNQIRLNAVLFLLRDFMLVGFEELWVKSTGLQDYNKRVQDTLNGLKCRVDSLLNKGMLVTA</sequence>
<evidence type="ECO:0000313" key="4">
    <source>
        <dbReference type="Proteomes" id="UP000031876"/>
    </source>
</evidence>
<dbReference type="Proteomes" id="UP001181533">
    <property type="component" value="Unassembled WGS sequence"/>
</dbReference>
<organism evidence="3 5">
    <name type="scientific">Bacillus thuringiensis</name>
    <dbReference type="NCBI Taxonomy" id="1428"/>
    <lineage>
        <taxon>Bacteria</taxon>
        <taxon>Bacillati</taxon>
        <taxon>Bacillota</taxon>
        <taxon>Bacilli</taxon>
        <taxon>Bacillales</taxon>
        <taxon>Bacillaceae</taxon>
        <taxon>Bacillus</taxon>
        <taxon>Bacillus cereus group</taxon>
    </lineage>
</organism>
<evidence type="ECO:0000313" key="5">
    <source>
        <dbReference type="Proteomes" id="UP000501107"/>
    </source>
</evidence>
<dbReference type="EMBL" id="VKQN01000001">
    <property type="protein sequence ID" value="MDR4174606.1"/>
    <property type="molecule type" value="Genomic_DNA"/>
</dbReference>
<geneLocation type="plasmid" evidence="1 4">
    <name>2</name>
</geneLocation>
<dbReference type="Proteomes" id="UP000031876">
    <property type="component" value="Plasmid 2"/>
</dbReference>